<feature type="compositionally biased region" description="Basic and acidic residues" evidence="1">
    <location>
        <begin position="393"/>
        <end position="415"/>
    </location>
</feature>
<proteinExistence type="predicted"/>
<evidence type="ECO:0000256" key="1">
    <source>
        <dbReference type="SAM" id="MobiDB-lite"/>
    </source>
</evidence>
<comment type="caution">
    <text evidence="2">The sequence shown here is derived from an EMBL/GenBank/DDBJ whole genome shotgun (WGS) entry which is preliminary data.</text>
</comment>
<feature type="compositionally biased region" description="Low complexity" evidence="1">
    <location>
        <begin position="58"/>
        <end position="73"/>
    </location>
</feature>
<feature type="compositionally biased region" description="Basic residues" evidence="1">
    <location>
        <begin position="223"/>
        <end position="239"/>
    </location>
</feature>
<gene>
    <name evidence="2" type="ORF">C8A00DRAFT_30405</name>
</gene>
<feature type="region of interest" description="Disordered" evidence="1">
    <location>
        <begin position="321"/>
        <end position="532"/>
    </location>
</feature>
<organism evidence="2 3">
    <name type="scientific">Chaetomidium leptoderma</name>
    <dbReference type="NCBI Taxonomy" id="669021"/>
    <lineage>
        <taxon>Eukaryota</taxon>
        <taxon>Fungi</taxon>
        <taxon>Dikarya</taxon>
        <taxon>Ascomycota</taxon>
        <taxon>Pezizomycotina</taxon>
        <taxon>Sordariomycetes</taxon>
        <taxon>Sordariomycetidae</taxon>
        <taxon>Sordariales</taxon>
        <taxon>Chaetomiaceae</taxon>
        <taxon>Chaetomidium</taxon>
    </lineage>
</organism>
<keyword evidence="3" id="KW-1185">Reference proteome</keyword>
<evidence type="ECO:0000313" key="3">
    <source>
        <dbReference type="Proteomes" id="UP001302745"/>
    </source>
</evidence>
<feature type="compositionally biased region" description="Low complexity" evidence="1">
    <location>
        <begin position="500"/>
        <end position="512"/>
    </location>
</feature>
<feature type="region of interest" description="Disordered" evidence="1">
    <location>
        <begin position="1"/>
        <end position="76"/>
    </location>
</feature>
<reference evidence="2" key="2">
    <citation type="submission" date="2023-05" db="EMBL/GenBank/DDBJ databases">
        <authorList>
            <consortium name="Lawrence Berkeley National Laboratory"/>
            <person name="Steindorff A."/>
            <person name="Hensen N."/>
            <person name="Bonometti L."/>
            <person name="Westerberg I."/>
            <person name="Brannstrom I.O."/>
            <person name="Guillou S."/>
            <person name="Cros-Aarteil S."/>
            <person name="Calhoun S."/>
            <person name="Haridas S."/>
            <person name="Kuo A."/>
            <person name="Mondo S."/>
            <person name="Pangilinan J."/>
            <person name="Riley R."/>
            <person name="Labutti K."/>
            <person name="Andreopoulos B."/>
            <person name="Lipzen A."/>
            <person name="Chen C."/>
            <person name="Yanf M."/>
            <person name="Daum C."/>
            <person name="Ng V."/>
            <person name="Clum A."/>
            <person name="Ohm R."/>
            <person name="Martin F."/>
            <person name="Silar P."/>
            <person name="Natvig D."/>
            <person name="Lalanne C."/>
            <person name="Gautier V."/>
            <person name="Ament-Velasquez S.L."/>
            <person name="Kruys A."/>
            <person name="Hutchinson M.I."/>
            <person name="Powell A.J."/>
            <person name="Barry K."/>
            <person name="Miller A.N."/>
            <person name="Grigoriev I.V."/>
            <person name="Debuchy R."/>
            <person name="Gladieux P."/>
            <person name="Thoren M.H."/>
            <person name="Johannesson H."/>
        </authorList>
    </citation>
    <scope>NUCLEOTIDE SEQUENCE</scope>
    <source>
        <strain evidence="2">CBS 538.74</strain>
    </source>
</reference>
<feature type="region of interest" description="Disordered" evidence="1">
    <location>
        <begin position="200"/>
        <end position="249"/>
    </location>
</feature>
<dbReference type="Proteomes" id="UP001302745">
    <property type="component" value="Unassembled WGS sequence"/>
</dbReference>
<sequence length="532" mass="60856">MPRDGFTTLHEARHQRRPSMSGATGYGAQQTGTQQHYTQQPGGPQYYATPVTTSASAPQPWQQPQQQYPGAQPNFKLSDNVKYSDLRKERPQTAEEVLEALSEYFVIRFTRAEEGKKRNPTWEQAFYNRDLTISNKDASDMVHYLDRGGTPVVIKKESLSEDEKCQIELALGDLRKEHDNADYQTTLVQLDDRIRWKPEEKSSVEKERGRGAGREREKEKDRRKSRHRKEYRAPRKYRSKHESEDSKNLTSDRYSLTAYFKRAPRPGADLDILSRDFQQATQTRGFQPQAYVQPTAWPEDRHYPRALEARGTSPGYYTQAYHGGSGRVAIVQPASRRRTGRRSPSRRPPPRGLSPRIHHRGRTPPSPDDSVYSEPSSVFSNGDTDCFSPLTDTSRDSRRDSFDRPRQKAEYREGPAHYGIQPNFNSGSRHPQGPVHIQPHRSNERRPSLQGRRHSVSNPNHGAFIPPSPPAPMQMPMQMPVGAGKPEQEREQQGQEPRQRQQQQAQRQAQKPQPQPQPQSQPRQTPPRGGTP</sequence>
<reference evidence="2" key="1">
    <citation type="journal article" date="2023" name="Mol. Phylogenet. Evol.">
        <title>Genome-scale phylogeny and comparative genomics of the fungal order Sordariales.</title>
        <authorList>
            <person name="Hensen N."/>
            <person name="Bonometti L."/>
            <person name="Westerberg I."/>
            <person name="Brannstrom I.O."/>
            <person name="Guillou S."/>
            <person name="Cros-Aarteil S."/>
            <person name="Calhoun S."/>
            <person name="Haridas S."/>
            <person name="Kuo A."/>
            <person name="Mondo S."/>
            <person name="Pangilinan J."/>
            <person name="Riley R."/>
            <person name="LaButti K."/>
            <person name="Andreopoulos B."/>
            <person name="Lipzen A."/>
            <person name="Chen C."/>
            <person name="Yan M."/>
            <person name="Daum C."/>
            <person name="Ng V."/>
            <person name="Clum A."/>
            <person name="Steindorff A."/>
            <person name="Ohm R.A."/>
            <person name="Martin F."/>
            <person name="Silar P."/>
            <person name="Natvig D.O."/>
            <person name="Lalanne C."/>
            <person name="Gautier V."/>
            <person name="Ament-Velasquez S.L."/>
            <person name="Kruys A."/>
            <person name="Hutchinson M.I."/>
            <person name="Powell A.J."/>
            <person name="Barry K."/>
            <person name="Miller A.N."/>
            <person name="Grigoriev I.V."/>
            <person name="Debuchy R."/>
            <person name="Gladieux P."/>
            <person name="Hiltunen Thoren M."/>
            <person name="Johannesson H."/>
        </authorList>
    </citation>
    <scope>NUCLEOTIDE SEQUENCE</scope>
    <source>
        <strain evidence="2">CBS 538.74</strain>
    </source>
</reference>
<accession>A0AAN6VSX7</accession>
<dbReference type="AlphaFoldDB" id="A0AAN6VSX7"/>
<name>A0AAN6VSX7_9PEZI</name>
<feature type="compositionally biased region" description="Basic and acidic residues" evidence="1">
    <location>
        <begin position="200"/>
        <end position="222"/>
    </location>
</feature>
<feature type="compositionally biased region" description="Low complexity" evidence="1">
    <location>
        <begin position="520"/>
        <end position="532"/>
    </location>
</feature>
<evidence type="ECO:0000313" key="2">
    <source>
        <dbReference type="EMBL" id="KAK4156739.1"/>
    </source>
</evidence>
<feature type="compositionally biased region" description="Polar residues" evidence="1">
    <location>
        <begin position="373"/>
        <end position="383"/>
    </location>
</feature>
<feature type="compositionally biased region" description="Basic residues" evidence="1">
    <location>
        <begin position="335"/>
        <end position="349"/>
    </location>
</feature>
<protein>
    <submittedName>
        <fullName evidence="2">Uncharacterized protein</fullName>
    </submittedName>
</protein>
<feature type="compositionally biased region" description="Basic and acidic residues" evidence="1">
    <location>
        <begin position="486"/>
        <end position="499"/>
    </location>
</feature>
<dbReference type="EMBL" id="MU856862">
    <property type="protein sequence ID" value="KAK4156739.1"/>
    <property type="molecule type" value="Genomic_DNA"/>
</dbReference>
<feature type="compositionally biased region" description="Low complexity" evidence="1">
    <location>
        <begin position="22"/>
        <end position="48"/>
    </location>
</feature>